<dbReference type="AlphaFoldDB" id="A0A0E9PRG9"/>
<evidence type="ECO:0000313" key="1">
    <source>
        <dbReference type="EMBL" id="JAH06443.1"/>
    </source>
</evidence>
<sequence length="23" mass="2558">MYMPALHGSATGCQLKSCTFFTY</sequence>
<reference evidence="1" key="1">
    <citation type="submission" date="2014-11" db="EMBL/GenBank/DDBJ databases">
        <authorList>
            <person name="Amaro Gonzalez C."/>
        </authorList>
    </citation>
    <scope>NUCLEOTIDE SEQUENCE</scope>
</reference>
<dbReference type="EMBL" id="GBXM01102134">
    <property type="protein sequence ID" value="JAH06443.1"/>
    <property type="molecule type" value="Transcribed_RNA"/>
</dbReference>
<reference evidence="1" key="2">
    <citation type="journal article" date="2015" name="Fish Shellfish Immunol.">
        <title>Early steps in the European eel (Anguilla anguilla)-Vibrio vulnificus interaction in the gills: Role of the RtxA13 toxin.</title>
        <authorList>
            <person name="Callol A."/>
            <person name="Pajuelo D."/>
            <person name="Ebbesson L."/>
            <person name="Teles M."/>
            <person name="MacKenzie S."/>
            <person name="Amaro C."/>
        </authorList>
    </citation>
    <scope>NUCLEOTIDE SEQUENCE</scope>
</reference>
<organism evidence="1">
    <name type="scientific">Anguilla anguilla</name>
    <name type="common">European freshwater eel</name>
    <name type="synonym">Muraena anguilla</name>
    <dbReference type="NCBI Taxonomy" id="7936"/>
    <lineage>
        <taxon>Eukaryota</taxon>
        <taxon>Metazoa</taxon>
        <taxon>Chordata</taxon>
        <taxon>Craniata</taxon>
        <taxon>Vertebrata</taxon>
        <taxon>Euteleostomi</taxon>
        <taxon>Actinopterygii</taxon>
        <taxon>Neopterygii</taxon>
        <taxon>Teleostei</taxon>
        <taxon>Anguilliformes</taxon>
        <taxon>Anguillidae</taxon>
        <taxon>Anguilla</taxon>
    </lineage>
</organism>
<name>A0A0E9PRG9_ANGAN</name>
<accession>A0A0E9PRG9</accession>
<proteinExistence type="predicted"/>
<protein>
    <submittedName>
        <fullName evidence="1">Uncharacterized protein</fullName>
    </submittedName>
</protein>